<dbReference type="EMBL" id="JACOOI010000013">
    <property type="protein sequence ID" value="MBC5643801.1"/>
    <property type="molecule type" value="Genomic_DNA"/>
</dbReference>
<name>A0ABR7E222_9BACT</name>
<evidence type="ECO:0000313" key="2">
    <source>
        <dbReference type="Proteomes" id="UP000644010"/>
    </source>
</evidence>
<protein>
    <recommendedName>
        <fullName evidence="3">LuxR family transcriptional regulator</fullName>
    </recommendedName>
</protein>
<evidence type="ECO:0000313" key="1">
    <source>
        <dbReference type="EMBL" id="MBC5643801.1"/>
    </source>
</evidence>
<keyword evidence="2" id="KW-1185">Reference proteome</keyword>
<gene>
    <name evidence="1" type="ORF">H8S77_12975</name>
</gene>
<organism evidence="1 2">
    <name type="scientific">Parabacteroides segnis</name>
    <dbReference type="NCBI Taxonomy" id="2763058"/>
    <lineage>
        <taxon>Bacteria</taxon>
        <taxon>Pseudomonadati</taxon>
        <taxon>Bacteroidota</taxon>
        <taxon>Bacteroidia</taxon>
        <taxon>Bacteroidales</taxon>
        <taxon>Tannerellaceae</taxon>
        <taxon>Parabacteroides</taxon>
    </lineage>
</organism>
<dbReference type="RefSeq" id="WP_186959747.1">
    <property type="nucleotide sequence ID" value="NZ_JACOOI010000013.1"/>
</dbReference>
<dbReference type="Proteomes" id="UP000644010">
    <property type="component" value="Unassembled WGS sequence"/>
</dbReference>
<comment type="caution">
    <text evidence="1">The sequence shown here is derived from an EMBL/GenBank/DDBJ whole genome shotgun (WGS) entry which is preliminary data.</text>
</comment>
<dbReference type="InterPro" id="IPR016032">
    <property type="entry name" value="Sig_transdc_resp-reg_C-effctor"/>
</dbReference>
<evidence type="ECO:0008006" key="3">
    <source>
        <dbReference type="Google" id="ProtNLM"/>
    </source>
</evidence>
<accession>A0ABR7E222</accession>
<dbReference type="SUPFAM" id="SSF46894">
    <property type="entry name" value="C-terminal effector domain of the bipartite response regulators"/>
    <property type="match status" value="1"/>
</dbReference>
<proteinExistence type="predicted"/>
<dbReference type="Gene3D" id="1.10.10.10">
    <property type="entry name" value="Winged helix-like DNA-binding domain superfamily/Winged helix DNA-binding domain"/>
    <property type="match status" value="1"/>
</dbReference>
<dbReference type="InterPro" id="IPR036388">
    <property type="entry name" value="WH-like_DNA-bd_sf"/>
</dbReference>
<sequence length="121" mass="14317">MDNTLKKKLCERLLWYFGLSNSKKEKVSYISMEEWTYIERWVDYVLGGFFLRLGKVHPNLSTTELHICCLMRLKLRRFHMASLMGISPSTVSTYKFRVKRKIDAQNTSIRNISLESYLLSL</sequence>
<reference evidence="1 2" key="1">
    <citation type="submission" date="2020-08" db="EMBL/GenBank/DDBJ databases">
        <title>Genome public.</title>
        <authorList>
            <person name="Liu C."/>
            <person name="Sun Q."/>
        </authorList>
    </citation>
    <scope>NUCLEOTIDE SEQUENCE [LARGE SCALE GENOMIC DNA]</scope>
    <source>
        <strain evidence="1 2">BX2</strain>
    </source>
</reference>